<reference evidence="1" key="1">
    <citation type="submission" date="2024-05" db="EMBL/GenBank/DDBJ databases">
        <authorList>
            <person name="Bunk B."/>
            <person name="Swiderski J."/>
            <person name="Sproer C."/>
            <person name="Thiel V."/>
        </authorList>
    </citation>
    <scope>NUCLEOTIDE SEQUENCE</scope>
    <source>
        <strain evidence="1">DSM 17735</strain>
    </source>
</reference>
<organism evidence="1">
    <name type="scientific">Polaromonas hydrogenivorans</name>
    <dbReference type="NCBI Taxonomy" id="335476"/>
    <lineage>
        <taxon>Bacteria</taxon>
        <taxon>Pseudomonadati</taxon>
        <taxon>Pseudomonadota</taxon>
        <taxon>Betaproteobacteria</taxon>
        <taxon>Burkholderiales</taxon>
        <taxon>Comamonadaceae</taxon>
        <taxon>Polaromonas</taxon>
    </lineage>
</organism>
<dbReference type="Pfam" id="PF10932">
    <property type="entry name" value="DUF2783"/>
    <property type="match status" value="1"/>
</dbReference>
<protein>
    <submittedName>
        <fullName evidence="1">DUF2783 domain-containing protein</fullName>
    </submittedName>
</protein>
<accession>A0AAU7LRL7</accession>
<dbReference type="AlphaFoldDB" id="A0AAU7LRL7"/>
<dbReference type="EMBL" id="CP157675">
    <property type="protein sequence ID" value="XBP70220.1"/>
    <property type="molecule type" value="Genomic_DNA"/>
</dbReference>
<evidence type="ECO:0000313" key="1">
    <source>
        <dbReference type="EMBL" id="XBP70220.1"/>
    </source>
</evidence>
<dbReference type="InterPro" id="IPR021233">
    <property type="entry name" value="DUF2783"/>
</dbReference>
<dbReference type="RefSeq" id="WP_349279419.1">
    <property type="nucleotide sequence ID" value="NZ_CBCSCU010000005.1"/>
</dbReference>
<sequence length="64" mass="6648">MPQLITTPNLDAADDFYEALIDAHQGLSSADSHALNARLVLLLANHIGSLAVLREALAAAQAPG</sequence>
<proteinExistence type="predicted"/>
<gene>
    <name evidence="1" type="ORF">ABLV49_20530</name>
</gene>
<name>A0AAU7LRL7_9BURK</name>